<evidence type="ECO:0000256" key="2">
    <source>
        <dbReference type="ARBA" id="ARBA00012438"/>
    </source>
</evidence>
<reference evidence="7 8" key="1">
    <citation type="submission" date="2016-10" db="EMBL/GenBank/DDBJ databases">
        <authorList>
            <person name="de Groot N.N."/>
        </authorList>
    </citation>
    <scope>NUCLEOTIDE SEQUENCE [LARGE SCALE GENOMIC DNA]</scope>
    <source>
        <strain evidence="7 8">A-4</strain>
    </source>
</reference>
<dbReference type="EC" id="2.7.13.3" evidence="2"/>
<keyword evidence="6" id="KW-0472">Membrane</keyword>
<dbReference type="AlphaFoldDB" id="A0A1G6ADX9"/>
<dbReference type="PANTHER" id="PTHR24421:SF10">
    <property type="entry name" value="NITRATE_NITRITE SENSOR PROTEIN NARQ"/>
    <property type="match status" value="1"/>
</dbReference>
<evidence type="ECO:0000256" key="3">
    <source>
        <dbReference type="ARBA" id="ARBA00022679"/>
    </source>
</evidence>
<evidence type="ECO:0000256" key="5">
    <source>
        <dbReference type="ARBA" id="ARBA00023012"/>
    </source>
</evidence>
<dbReference type="InterPro" id="IPR050482">
    <property type="entry name" value="Sensor_HK_TwoCompSys"/>
</dbReference>
<dbReference type="GO" id="GO:0004673">
    <property type="term" value="F:protein histidine kinase activity"/>
    <property type="evidence" value="ECO:0007669"/>
    <property type="project" value="UniProtKB-EC"/>
</dbReference>
<organism evidence="7 8">
    <name type="scientific">Streptococcus henryi</name>
    <dbReference type="NCBI Taxonomy" id="439219"/>
    <lineage>
        <taxon>Bacteria</taxon>
        <taxon>Bacillati</taxon>
        <taxon>Bacillota</taxon>
        <taxon>Bacilli</taxon>
        <taxon>Lactobacillales</taxon>
        <taxon>Streptococcaceae</taxon>
        <taxon>Streptococcus</taxon>
    </lineage>
</organism>
<keyword evidence="6" id="KW-0812">Transmembrane</keyword>
<evidence type="ECO:0000313" key="8">
    <source>
        <dbReference type="Proteomes" id="UP000182508"/>
    </source>
</evidence>
<comment type="catalytic activity">
    <reaction evidence="1">
        <text>ATP + protein L-histidine = ADP + protein N-phospho-L-histidine.</text>
        <dbReference type="EC" id="2.7.13.3"/>
    </reaction>
</comment>
<feature type="transmembrane region" description="Helical" evidence="6">
    <location>
        <begin position="260"/>
        <end position="280"/>
    </location>
</feature>
<proteinExistence type="predicted"/>
<keyword evidence="3" id="KW-0808">Transferase</keyword>
<dbReference type="PANTHER" id="PTHR24421">
    <property type="entry name" value="NITRATE/NITRITE SENSOR PROTEIN NARX-RELATED"/>
    <property type="match status" value="1"/>
</dbReference>
<feature type="transmembrane region" description="Helical" evidence="6">
    <location>
        <begin position="203"/>
        <end position="222"/>
    </location>
</feature>
<protein>
    <recommendedName>
        <fullName evidence="2">histidine kinase</fullName>
        <ecNumber evidence="2">2.7.13.3</ecNumber>
    </recommendedName>
</protein>
<feature type="transmembrane region" description="Helical" evidence="6">
    <location>
        <begin position="173"/>
        <end position="196"/>
    </location>
</feature>
<keyword evidence="4 7" id="KW-0418">Kinase</keyword>
<feature type="transmembrane region" description="Helical" evidence="6">
    <location>
        <begin position="88"/>
        <end position="110"/>
    </location>
</feature>
<name>A0A1G6ADX9_9STRE</name>
<dbReference type="Gene3D" id="3.30.565.10">
    <property type="entry name" value="Histidine kinase-like ATPase, C-terminal domain"/>
    <property type="match status" value="1"/>
</dbReference>
<dbReference type="InterPro" id="IPR036890">
    <property type="entry name" value="HATPase_C_sf"/>
</dbReference>
<dbReference type="EMBL" id="FMXP01000004">
    <property type="protein sequence ID" value="SDB06648.1"/>
    <property type="molecule type" value="Genomic_DNA"/>
</dbReference>
<feature type="transmembrane region" description="Helical" evidence="6">
    <location>
        <begin position="122"/>
        <end position="153"/>
    </location>
</feature>
<dbReference type="SUPFAM" id="SSF55874">
    <property type="entry name" value="ATPase domain of HSP90 chaperone/DNA topoisomerase II/histidine kinase"/>
    <property type="match status" value="1"/>
</dbReference>
<dbReference type="STRING" id="439219.SAMN02910293_00319"/>
<dbReference type="Proteomes" id="UP000182508">
    <property type="component" value="Unassembled WGS sequence"/>
</dbReference>
<gene>
    <name evidence="7" type="ORF">SAMN02910293_00319</name>
</gene>
<keyword evidence="6" id="KW-1133">Transmembrane helix</keyword>
<evidence type="ECO:0000313" key="7">
    <source>
        <dbReference type="EMBL" id="SDB06648.1"/>
    </source>
</evidence>
<evidence type="ECO:0000256" key="1">
    <source>
        <dbReference type="ARBA" id="ARBA00000085"/>
    </source>
</evidence>
<dbReference type="GO" id="GO:0000160">
    <property type="term" value="P:phosphorelay signal transduction system"/>
    <property type="evidence" value="ECO:0007669"/>
    <property type="project" value="UniProtKB-KW"/>
</dbReference>
<keyword evidence="8" id="KW-1185">Reference proteome</keyword>
<feature type="transmembrane region" description="Helical" evidence="6">
    <location>
        <begin position="234"/>
        <end position="253"/>
    </location>
</feature>
<keyword evidence="5" id="KW-0902">Two-component regulatory system</keyword>
<evidence type="ECO:0000256" key="4">
    <source>
        <dbReference type="ARBA" id="ARBA00022777"/>
    </source>
</evidence>
<sequence length="503" mass="58147">MKVNSLKISIMYQLVLVIMIIGLGYHHTFNDESSILPLLLEFLFLFIEFILVKIITIKTKFLATCLWTLRLAQIQTISLIIYRGVPLLLQYIIAVLLFNLMLLLVFKLLLQDEKITPVKWTILFGIISSIVSVSFPSFVAPFFVCYMFIVIGILLFYGHKKWNSSVYSHSKNWSYWICMFVFVFNILFLSSVMLFVPGLDLFSGIWQVIVAEFILVLFGILFYNNRLLHSNSNLLLTICLLFLLYWIIFAYIIKRPLQEVLWMELISFALAYIGSLIHHLHLLNGESDNHYNGLSALISEERLKEEFANFLHDDILQDLNAMIQLSRIKNSNEVLPIINDNLERLNVFTRNQMNIYSPQLLKGLSLYENYLQMIESIKKRYPNLPLKIKLSMDSDLKLPPPYDVLVYRWLRELVNNCYKYAQANSLKIDLVIEGAICKISVSDDGIYTSQTTLGEGHGIKTIDSQLRAVGGSLKQYQVMPHGYGILIVFEIEGDRAIESFINR</sequence>
<feature type="transmembrane region" description="Helical" evidence="6">
    <location>
        <begin position="35"/>
        <end position="54"/>
    </location>
</feature>
<feature type="transmembrane region" description="Helical" evidence="6">
    <location>
        <begin position="12"/>
        <end position="29"/>
    </location>
</feature>
<evidence type="ECO:0000256" key="6">
    <source>
        <dbReference type="SAM" id="Phobius"/>
    </source>
</evidence>
<accession>A0A1G6ADX9</accession>